<dbReference type="PANTHER" id="PTHR45835:SF90">
    <property type="entry name" value="INTEGRASE CATALYTIC DOMAIN-CONTAINING PROTEIN"/>
    <property type="match status" value="1"/>
</dbReference>
<reference evidence="1" key="1">
    <citation type="submission" date="2025-08" db="UniProtKB">
        <authorList>
            <consortium name="RefSeq"/>
        </authorList>
    </citation>
    <scope>IDENTIFICATION</scope>
</reference>
<dbReference type="InterPro" id="IPR036397">
    <property type="entry name" value="RNaseH_sf"/>
</dbReference>
<sequence length="272" mass="30936">MTVVDRLSKYGHFIALPSSFTANSVEEAFVIGIVRLHGPPRSIVSDIDPQQYLRCFIADAPNKWVTMLPWAEFWYNTSYQASADMTPFRALYGRDPPTVARYILGSNSNDVVDAYLVDRDEILAILKANLVLAQNRMKRWAYKNRRELVYEVGEWVYVKLKPYRQNSIRLHQHSKLGRRYFGPGPSLNLEDQVPFQGEGIVVTDQDDVENTSVAYVDSSTQQESETMRRSKCMKKPSTRLTDFVVGAGIFDGRRVVLRICDALGGSGLLDRM</sequence>
<dbReference type="RefSeq" id="XP_016507257.1">
    <property type="nucleotide sequence ID" value="XM_016651771.1"/>
</dbReference>
<feature type="non-terminal residue" evidence="1">
    <location>
        <position position="272"/>
    </location>
</feature>
<dbReference type="AlphaFoldDB" id="A0A1S4D1G0"/>
<dbReference type="Gene3D" id="3.30.420.10">
    <property type="entry name" value="Ribonuclease H-like superfamily/Ribonuclease H"/>
    <property type="match status" value="1"/>
</dbReference>
<name>A0A1S4D1G0_TOBAC</name>
<dbReference type="PaxDb" id="4097-A0A1S4D1G0"/>
<dbReference type="GO" id="GO:0003676">
    <property type="term" value="F:nucleic acid binding"/>
    <property type="evidence" value="ECO:0007669"/>
    <property type="project" value="InterPro"/>
</dbReference>
<organism evidence="1">
    <name type="scientific">Nicotiana tabacum</name>
    <name type="common">Common tobacco</name>
    <dbReference type="NCBI Taxonomy" id="4097"/>
    <lineage>
        <taxon>Eukaryota</taxon>
        <taxon>Viridiplantae</taxon>
        <taxon>Streptophyta</taxon>
        <taxon>Embryophyta</taxon>
        <taxon>Tracheophyta</taxon>
        <taxon>Spermatophyta</taxon>
        <taxon>Magnoliopsida</taxon>
        <taxon>eudicotyledons</taxon>
        <taxon>Gunneridae</taxon>
        <taxon>Pentapetalae</taxon>
        <taxon>asterids</taxon>
        <taxon>lamiids</taxon>
        <taxon>Solanales</taxon>
        <taxon>Solanaceae</taxon>
        <taxon>Nicotianoideae</taxon>
        <taxon>Nicotianeae</taxon>
        <taxon>Nicotiana</taxon>
    </lineage>
</organism>
<evidence type="ECO:0000313" key="1">
    <source>
        <dbReference type="RefSeq" id="XP_016507257.1"/>
    </source>
</evidence>
<proteinExistence type="predicted"/>
<protein>
    <submittedName>
        <fullName evidence="1">Uncharacterized protein</fullName>
    </submittedName>
</protein>
<accession>A0A1S4D1G0</accession>
<gene>
    <name evidence="1" type="primary">LOC107824949</name>
</gene>
<dbReference type="OrthoDB" id="1936407at2759"/>
<dbReference type="STRING" id="4097.A0A1S4D1G0"/>
<dbReference type="PANTHER" id="PTHR45835">
    <property type="entry name" value="YALI0A06105P"/>
    <property type="match status" value="1"/>
</dbReference>
<dbReference type="KEGG" id="nta:107824949"/>
<dbReference type="InterPro" id="IPR012337">
    <property type="entry name" value="RNaseH-like_sf"/>
</dbReference>
<dbReference type="SUPFAM" id="SSF53098">
    <property type="entry name" value="Ribonuclease H-like"/>
    <property type="match status" value="1"/>
</dbReference>